<dbReference type="NCBIfam" id="TIGR01262">
    <property type="entry name" value="maiA"/>
    <property type="match status" value="1"/>
</dbReference>
<evidence type="ECO:0008006" key="6">
    <source>
        <dbReference type="Google" id="ProtNLM"/>
    </source>
</evidence>
<dbReference type="SUPFAM" id="SSF52833">
    <property type="entry name" value="Thioredoxin-like"/>
    <property type="match status" value="1"/>
</dbReference>
<keyword evidence="5" id="KW-1185">Reference proteome</keyword>
<dbReference type="PANTHER" id="PTHR42673">
    <property type="entry name" value="MALEYLACETOACETATE ISOMERASE"/>
    <property type="match status" value="1"/>
</dbReference>
<evidence type="ECO:0000313" key="4">
    <source>
        <dbReference type="EMBL" id="KAK5089421.1"/>
    </source>
</evidence>
<feature type="domain" description="GST N-terminal" evidence="2">
    <location>
        <begin position="3"/>
        <end position="89"/>
    </location>
</feature>
<dbReference type="PROSITE" id="PS50404">
    <property type="entry name" value="GST_NTER"/>
    <property type="match status" value="1"/>
</dbReference>
<dbReference type="Pfam" id="PF13409">
    <property type="entry name" value="GST_N_2"/>
    <property type="match status" value="1"/>
</dbReference>
<dbReference type="InterPro" id="IPR010987">
    <property type="entry name" value="Glutathione-S-Trfase_C-like"/>
</dbReference>
<proteinExistence type="inferred from homology"/>
<dbReference type="Proteomes" id="UP001345013">
    <property type="component" value="Unassembled WGS sequence"/>
</dbReference>
<dbReference type="PANTHER" id="PTHR42673:SF4">
    <property type="entry name" value="MALEYLACETOACETATE ISOMERASE"/>
    <property type="match status" value="1"/>
</dbReference>
<dbReference type="SFLD" id="SFLDG00358">
    <property type="entry name" value="Main_(cytGST)"/>
    <property type="match status" value="1"/>
</dbReference>
<dbReference type="InterPro" id="IPR005955">
    <property type="entry name" value="GST_Zeta"/>
</dbReference>
<dbReference type="InterPro" id="IPR034330">
    <property type="entry name" value="GST_Zeta_C"/>
</dbReference>
<dbReference type="SUPFAM" id="SSF47616">
    <property type="entry name" value="GST C-terminal domain-like"/>
    <property type="match status" value="1"/>
</dbReference>
<dbReference type="PROSITE" id="PS50405">
    <property type="entry name" value="GST_CTER"/>
    <property type="match status" value="1"/>
</dbReference>
<dbReference type="Pfam" id="PF14497">
    <property type="entry name" value="GST_C_3"/>
    <property type="match status" value="1"/>
</dbReference>
<accession>A0ABR0K6P7</accession>
<organism evidence="4 5">
    <name type="scientific">Lithohypha guttulata</name>
    <dbReference type="NCBI Taxonomy" id="1690604"/>
    <lineage>
        <taxon>Eukaryota</taxon>
        <taxon>Fungi</taxon>
        <taxon>Dikarya</taxon>
        <taxon>Ascomycota</taxon>
        <taxon>Pezizomycotina</taxon>
        <taxon>Eurotiomycetes</taxon>
        <taxon>Chaetothyriomycetidae</taxon>
        <taxon>Chaetothyriales</taxon>
        <taxon>Trichomeriaceae</taxon>
        <taxon>Lithohypha</taxon>
    </lineage>
</organism>
<evidence type="ECO:0000313" key="5">
    <source>
        <dbReference type="Proteomes" id="UP001345013"/>
    </source>
</evidence>
<evidence type="ECO:0000259" key="3">
    <source>
        <dbReference type="PROSITE" id="PS50405"/>
    </source>
</evidence>
<evidence type="ECO:0000256" key="1">
    <source>
        <dbReference type="ARBA" id="ARBA00010007"/>
    </source>
</evidence>
<reference evidence="4 5" key="1">
    <citation type="submission" date="2023-08" db="EMBL/GenBank/DDBJ databases">
        <title>Black Yeasts Isolated from many extreme environments.</title>
        <authorList>
            <person name="Coleine C."/>
            <person name="Stajich J.E."/>
            <person name="Selbmann L."/>
        </authorList>
    </citation>
    <scope>NUCLEOTIDE SEQUENCE [LARGE SCALE GENOMIC DNA]</scope>
    <source>
        <strain evidence="4 5">CCFEE 5885</strain>
    </source>
</reference>
<evidence type="ECO:0000259" key="2">
    <source>
        <dbReference type="PROSITE" id="PS50404"/>
    </source>
</evidence>
<protein>
    <recommendedName>
        <fullName evidence="6">Maleylacetoacetate isomerase</fullName>
    </recommendedName>
</protein>
<dbReference type="InterPro" id="IPR036249">
    <property type="entry name" value="Thioredoxin-like_sf"/>
</dbReference>
<dbReference type="InterPro" id="IPR004046">
    <property type="entry name" value="GST_C"/>
</dbReference>
<dbReference type="SFLD" id="SFLDS00019">
    <property type="entry name" value="Glutathione_Transferase_(cytos"/>
    <property type="match status" value="1"/>
</dbReference>
<comment type="similarity">
    <text evidence="1">Belongs to the GST superfamily. Zeta family.</text>
</comment>
<dbReference type="InterPro" id="IPR036282">
    <property type="entry name" value="Glutathione-S-Trfase_C_sf"/>
</dbReference>
<gene>
    <name evidence="4" type="ORF">LTR24_006237</name>
</gene>
<dbReference type="InterPro" id="IPR004045">
    <property type="entry name" value="Glutathione_S-Trfase_N"/>
</dbReference>
<dbReference type="Gene3D" id="3.40.30.10">
    <property type="entry name" value="Glutaredoxin"/>
    <property type="match status" value="1"/>
</dbReference>
<dbReference type="EMBL" id="JAVRRG010000078">
    <property type="protein sequence ID" value="KAK5089421.1"/>
    <property type="molecule type" value="Genomic_DNA"/>
</dbReference>
<name>A0ABR0K6P7_9EURO</name>
<feature type="domain" description="GST C-terminal" evidence="3">
    <location>
        <begin position="97"/>
        <end position="219"/>
    </location>
</feature>
<sequence length="222" mass="25217">MAPEYELYTYFRSSCSARVRIAAHWKGIELKYKYIHLLKNEQQASDYADRCNPGMTVPTLVVREDGKEFLIRQSVAILEYFEEAHSDLPRLLPPASDPEARAKVRDLVNIIACDTQPLTNLKILNRVRPLGVAAEQWQQDFMSAGLQAYEKIASSTAGRFSVGDEVTLADVVLIPAVDNALRFKVDMSFFPTIKRIHDEAQKLEAFQKGSWKTQPDTPEELR</sequence>
<dbReference type="CDD" id="cd03191">
    <property type="entry name" value="GST_C_Zeta"/>
    <property type="match status" value="1"/>
</dbReference>
<comment type="caution">
    <text evidence="4">The sequence shown here is derived from an EMBL/GenBank/DDBJ whole genome shotgun (WGS) entry which is preliminary data.</text>
</comment>
<dbReference type="InterPro" id="IPR040079">
    <property type="entry name" value="Glutathione_S-Trfase"/>
</dbReference>
<dbReference type="Gene3D" id="1.20.1050.10">
    <property type="match status" value="1"/>
</dbReference>